<dbReference type="EMBL" id="CP054719">
    <property type="protein sequence ID" value="QOL20225.1"/>
    <property type="molecule type" value="Genomic_DNA"/>
</dbReference>
<evidence type="ECO:0000313" key="3">
    <source>
        <dbReference type="Proteomes" id="UP000594001"/>
    </source>
</evidence>
<proteinExistence type="predicted"/>
<gene>
    <name evidence="2" type="ORF">CPBP_01008</name>
</gene>
<protein>
    <submittedName>
        <fullName evidence="2">Uncharacterized protein</fullName>
    </submittedName>
</protein>
<dbReference type="Proteomes" id="UP000594001">
    <property type="component" value="Chromosome"/>
</dbReference>
<reference evidence="2 3" key="1">
    <citation type="submission" date="2020-06" db="EMBL/GenBank/DDBJ databases">
        <title>The endosymbiont of the kinetoplastid Bodo saltans is a Paracaedibacter-like alpha-proteobacterium possessing a putative toxin-antitoxin system.</title>
        <authorList>
            <person name="Midha S."/>
            <person name="Rigden D.J."/>
            <person name="Siozios S."/>
            <person name="Hurst G.D.D."/>
            <person name="Jackson A.P."/>
        </authorList>
    </citation>
    <scope>NUCLEOTIDE SEQUENCE [LARGE SCALE GENOMIC DNA]</scope>
    <source>
        <strain evidence="2">Lake Konstanz</strain>
    </source>
</reference>
<evidence type="ECO:0000313" key="2">
    <source>
        <dbReference type="EMBL" id="QOL20225.1"/>
    </source>
</evidence>
<keyword evidence="1" id="KW-0732">Signal</keyword>
<feature type="chain" id="PRO_5032392535" evidence="1">
    <location>
        <begin position="20"/>
        <end position="239"/>
    </location>
</feature>
<dbReference type="AlphaFoldDB" id="A0A7L9RUX3"/>
<sequence length="239" mass="27703">MLFKSLLIISTFFMPTLTAMSRSIQPNIDYPPYSEPLTTLEEQRNSVSFLTTFNPKSKNLIPLKSFLSRVHSTLSKMQVRYLSVDPKEELAAYETLHRFKLEHLELLEKEHNSRLWSATPQSNETHAPSITRTIVDAILRTPDTLKEFRKIIKHIQYVDTILLTPEALKEFEKIIKHIQYVDLSNYEFIQVLMENIEAIMSEDCVLSDISGHSNTSNGDDISSIGVMRELIELYRQHPY</sequence>
<feature type="signal peptide" evidence="1">
    <location>
        <begin position="1"/>
        <end position="19"/>
    </location>
</feature>
<accession>A0A7L9RUX3</accession>
<keyword evidence="3" id="KW-1185">Reference proteome</keyword>
<organism evidence="2 3">
    <name type="scientific">Candidatus Bodocaedibacter vickermanii</name>
    <dbReference type="NCBI Taxonomy" id="2741701"/>
    <lineage>
        <taxon>Bacteria</taxon>
        <taxon>Pseudomonadati</taxon>
        <taxon>Pseudomonadota</taxon>
        <taxon>Alphaproteobacteria</taxon>
        <taxon>Holosporales</taxon>
        <taxon>Candidatus Paracaedibacteraceae</taxon>
        <taxon>Candidatus Bodocaedibacter</taxon>
    </lineage>
</organism>
<evidence type="ECO:0000256" key="1">
    <source>
        <dbReference type="SAM" id="SignalP"/>
    </source>
</evidence>
<dbReference type="KEGG" id="pbal:CPBP_01008"/>
<dbReference type="RefSeq" id="WP_350331780.1">
    <property type="nucleotide sequence ID" value="NZ_CP054719.1"/>
</dbReference>
<name>A0A7L9RUX3_9PROT</name>